<gene>
    <name evidence="1" type="ORF">SVIM_LOCUS12506</name>
</gene>
<protein>
    <submittedName>
        <fullName evidence="1">Uncharacterized protein</fullName>
    </submittedName>
</protein>
<dbReference type="Pfam" id="PF03140">
    <property type="entry name" value="DUF247"/>
    <property type="match status" value="1"/>
</dbReference>
<sequence length="171" mass="19528">MSLRFKEEEGMELINDFIDHIRAVPPQQGSSKEATRVLSFVMYYMVTTGARISRSACSSLELFHRLDYQQQESDRSLSKTLKQQGFASGQTPDNDLTDVKFKSTVLGGILELPRFTIDDSSKSLLLNLMEYEWVVDTSGELWVTSYICFLDSLIQDEVRCESAAIRRHTIQ</sequence>
<organism evidence="1">
    <name type="scientific">Salix viminalis</name>
    <name type="common">Common osier</name>
    <name type="synonym">Basket willow</name>
    <dbReference type="NCBI Taxonomy" id="40686"/>
    <lineage>
        <taxon>Eukaryota</taxon>
        <taxon>Viridiplantae</taxon>
        <taxon>Streptophyta</taxon>
        <taxon>Embryophyta</taxon>
        <taxon>Tracheophyta</taxon>
        <taxon>Spermatophyta</taxon>
        <taxon>Magnoliopsida</taxon>
        <taxon>eudicotyledons</taxon>
        <taxon>Gunneridae</taxon>
        <taxon>Pentapetalae</taxon>
        <taxon>rosids</taxon>
        <taxon>fabids</taxon>
        <taxon>Malpighiales</taxon>
        <taxon>Salicaceae</taxon>
        <taxon>Saliceae</taxon>
        <taxon>Salix</taxon>
    </lineage>
</organism>
<dbReference type="PANTHER" id="PTHR31549:SF149">
    <property type="entry name" value="ISOPRENOID SYNTHASE DOMAIN-CONTAINING PROTEIN"/>
    <property type="match status" value="1"/>
</dbReference>
<dbReference type="AlphaFoldDB" id="A0A6N2K8U0"/>
<evidence type="ECO:0000313" key="1">
    <source>
        <dbReference type="EMBL" id="VFU21300.1"/>
    </source>
</evidence>
<name>A0A6N2K8U0_SALVM</name>
<dbReference type="EMBL" id="CAADRP010000002">
    <property type="protein sequence ID" value="VFU21300.1"/>
    <property type="molecule type" value="Genomic_DNA"/>
</dbReference>
<dbReference type="InterPro" id="IPR004158">
    <property type="entry name" value="DUF247_pln"/>
</dbReference>
<dbReference type="PANTHER" id="PTHR31549">
    <property type="entry name" value="PROTEIN, PUTATIVE (DUF247)-RELATED-RELATED"/>
    <property type="match status" value="1"/>
</dbReference>
<accession>A0A6N2K8U0</accession>
<proteinExistence type="predicted"/>
<reference evidence="1" key="1">
    <citation type="submission" date="2019-03" db="EMBL/GenBank/DDBJ databases">
        <authorList>
            <person name="Mank J."/>
            <person name="Almeida P."/>
        </authorList>
    </citation>
    <scope>NUCLEOTIDE SEQUENCE</scope>
    <source>
        <strain evidence="1">78183</strain>
    </source>
</reference>